<evidence type="ECO:0000313" key="1">
    <source>
        <dbReference type="EMBL" id="GAK55961.1"/>
    </source>
</evidence>
<keyword evidence="2" id="KW-1185">Reference proteome</keyword>
<reference evidence="1" key="1">
    <citation type="journal article" date="2015" name="PeerJ">
        <title>First genomic representation of candidate bacterial phylum KSB3 points to enhanced environmental sensing as a trigger of wastewater bulking.</title>
        <authorList>
            <person name="Sekiguchi Y."/>
            <person name="Ohashi A."/>
            <person name="Parks D.H."/>
            <person name="Yamauchi T."/>
            <person name="Tyson G.W."/>
            <person name="Hugenholtz P."/>
        </authorList>
    </citation>
    <scope>NUCLEOTIDE SEQUENCE [LARGE SCALE GENOMIC DNA]</scope>
</reference>
<protein>
    <submittedName>
        <fullName evidence="1">Uncharacterized protein</fullName>
    </submittedName>
</protein>
<dbReference type="AlphaFoldDB" id="A0A081BUF6"/>
<organism evidence="1">
    <name type="scientific">Vecturithrix granuli</name>
    <dbReference type="NCBI Taxonomy" id="1499967"/>
    <lineage>
        <taxon>Bacteria</taxon>
        <taxon>Candidatus Moduliflexota</taxon>
        <taxon>Candidatus Vecturitrichia</taxon>
        <taxon>Candidatus Vecturitrichales</taxon>
        <taxon>Candidatus Vecturitrichaceae</taxon>
        <taxon>Candidatus Vecturithrix</taxon>
    </lineage>
</organism>
<proteinExistence type="predicted"/>
<dbReference type="HOGENOM" id="CLU_193886_0_0_0"/>
<dbReference type="STRING" id="1499967.U27_02922"/>
<dbReference type="eggNOG" id="ENOG50339ZW">
    <property type="taxonomic scope" value="Bacteria"/>
</dbReference>
<dbReference type="EMBL" id="DF820464">
    <property type="protein sequence ID" value="GAK55961.1"/>
    <property type="molecule type" value="Genomic_DNA"/>
</dbReference>
<name>A0A081BUF6_VECG1</name>
<dbReference type="Proteomes" id="UP000030661">
    <property type="component" value="Unassembled WGS sequence"/>
</dbReference>
<sequence>MTRTDTQLRIDGMQVLINTFGTVEAERFITLMLREPFDYTTWQRTLWQDRSVKDISRAAMEYRRSHEE</sequence>
<evidence type="ECO:0000313" key="2">
    <source>
        <dbReference type="Proteomes" id="UP000030661"/>
    </source>
</evidence>
<accession>A0A081BUF6</accession>
<gene>
    <name evidence="1" type="ORF">U27_02922</name>
</gene>